<dbReference type="InterPro" id="IPR050147">
    <property type="entry name" value="Ser/Thr_Dehydratase"/>
</dbReference>
<dbReference type="GO" id="GO:0003941">
    <property type="term" value="F:L-serine ammonia-lyase activity"/>
    <property type="evidence" value="ECO:0007669"/>
    <property type="project" value="TreeGrafter"/>
</dbReference>
<gene>
    <name evidence="5" type="ORF">HNR32_000342</name>
</gene>
<organism evidence="5 6">
    <name type="scientific">Pectinatus brassicae</name>
    <dbReference type="NCBI Taxonomy" id="862415"/>
    <lineage>
        <taxon>Bacteria</taxon>
        <taxon>Bacillati</taxon>
        <taxon>Bacillota</taxon>
        <taxon>Negativicutes</taxon>
        <taxon>Selenomonadales</taxon>
        <taxon>Selenomonadaceae</taxon>
        <taxon>Pectinatus</taxon>
    </lineage>
</organism>
<dbReference type="GO" id="GO:0030170">
    <property type="term" value="F:pyridoxal phosphate binding"/>
    <property type="evidence" value="ECO:0007669"/>
    <property type="project" value="InterPro"/>
</dbReference>
<dbReference type="PANTHER" id="PTHR48078">
    <property type="entry name" value="THREONINE DEHYDRATASE, MITOCHONDRIAL-RELATED"/>
    <property type="match status" value="1"/>
</dbReference>
<feature type="domain" description="Tryptophan synthase beta chain-like PALP" evidence="4">
    <location>
        <begin position="42"/>
        <end position="325"/>
    </location>
</feature>
<evidence type="ECO:0000313" key="5">
    <source>
        <dbReference type="EMBL" id="MBB5335228.1"/>
    </source>
</evidence>
<dbReference type="RefSeq" id="WP_183859040.1">
    <property type="nucleotide sequence ID" value="NZ_JACHFH010000002.1"/>
</dbReference>
<dbReference type="SUPFAM" id="SSF53686">
    <property type="entry name" value="Tryptophan synthase beta subunit-like PLP-dependent enzymes"/>
    <property type="match status" value="1"/>
</dbReference>
<protein>
    <submittedName>
        <fullName evidence="5">Threonine synthase</fullName>
        <ecNumber evidence="5">4.2.3.1</ecNumber>
    </submittedName>
</protein>
<name>A0A840UKJ3_9FIRM</name>
<dbReference type="Proteomes" id="UP000559117">
    <property type="component" value="Unassembled WGS sequence"/>
</dbReference>
<reference evidence="5 6" key="1">
    <citation type="submission" date="2020-08" db="EMBL/GenBank/DDBJ databases">
        <title>Genomic Encyclopedia of Type Strains, Phase IV (KMG-IV): sequencing the most valuable type-strain genomes for metagenomic binning, comparative biology and taxonomic classification.</title>
        <authorList>
            <person name="Goeker M."/>
        </authorList>
    </citation>
    <scope>NUCLEOTIDE SEQUENCE [LARGE SCALE GENOMIC DNA]</scope>
    <source>
        <strain evidence="5 6">DSM 24661</strain>
    </source>
</reference>
<evidence type="ECO:0000259" key="4">
    <source>
        <dbReference type="Pfam" id="PF00291"/>
    </source>
</evidence>
<dbReference type="GO" id="GO:0004795">
    <property type="term" value="F:threonine synthase activity"/>
    <property type="evidence" value="ECO:0007669"/>
    <property type="project" value="UniProtKB-EC"/>
</dbReference>
<dbReference type="Pfam" id="PF00291">
    <property type="entry name" value="PALP"/>
    <property type="match status" value="1"/>
</dbReference>
<dbReference type="PANTHER" id="PTHR48078:SF6">
    <property type="entry name" value="L-THREONINE DEHYDRATASE CATABOLIC TDCB"/>
    <property type="match status" value="1"/>
</dbReference>
<keyword evidence="6" id="KW-1185">Reference proteome</keyword>
<accession>A0A840UKJ3</accession>
<dbReference type="InterPro" id="IPR036052">
    <property type="entry name" value="TrpB-like_PALP_sf"/>
</dbReference>
<dbReference type="PROSITE" id="PS00165">
    <property type="entry name" value="DEHYDRATASE_SER_THR"/>
    <property type="match status" value="1"/>
</dbReference>
<proteinExistence type="predicted"/>
<keyword evidence="3 5" id="KW-0456">Lyase</keyword>
<dbReference type="Gene3D" id="3.40.50.1100">
    <property type="match status" value="2"/>
</dbReference>
<evidence type="ECO:0000256" key="1">
    <source>
        <dbReference type="ARBA" id="ARBA00001933"/>
    </source>
</evidence>
<dbReference type="GO" id="GO:0009097">
    <property type="term" value="P:isoleucine biosynthetic process"/>
    <property type="evidence" value="ECO:0007669"/>
    <property type="project" value="TreeGrafter"/>
</dbReference>
<dbReference type="EMBL" id="JACHFH010000002">
    <property type="protein sequence ID" value="MBB5335228.1"/>
    <property type="molecule type" value="Genomic_DNA"/>
</dbReference>
<dbReference type="GO" id="GO:0004794">
    <property type="term" value="F:threonine deaminase activity"/>
    <property type="evidence" value="ECO:0007669"/>
    <property type="project" value="TreeGrafter"/>
</dbReference>
<evidence type="ECO:0000313" key="6">
    <source>
        <dbReference type="Proteomes" id="UP000559117"/>
    </source>
</evidence>
<dbReference type="AlphaFoldDB" id="A0A840UKJ3"/>
<dbReference type="GO" id="GO:0006565">
    <property type="term" value="P:L-serine catabolic process"/>
    <property type="evidence" value="ECO:0007669"/>
    <property type="project" value="TreeGrafter"/>
</dbReference>
<dbReference type="GO" id="GO:0006567">
    <property type="term" value="P:L-threonine catabolic process"/>
    <property type="evidence" value="ECO:0007669"/>
    <property type="project" value="TreeGrafter"/>
</dbReference>
<dbReference type="InterPro" id="IPR001926">
    <property type="entry name" value="TrpB-like_PALP"/>
</dbReference>
<evidence type="ECO:0000256" key="2">
    <source>
        <dbReference type="ARBA" id="ARBA00022898"/>
    </source>
</evidence>
<sequence length="330" mass="36507">MHFYCEKCKKEYPLNALQYECDCGGLFRLYKDSSNEIPHLVSIGEIETPMLETSFESIGRVFLKMEHMQPTGSFKARGAYALINQLKYMGIDKIVEDSSGNAATAIAAYAAAAGIDCDVYIPEEISSNKLHYIKSFGAHIHVKKDRTAAGRAVREAAKNTYYASHIYNPLFFEGIKSLAYEIYKQLGNKIPEYIFVPAGNGTMLLGLYYGFEEIGALPAFIAVQSEKCNPIYAAFKRKKVIQEASIATAINIAEPRRLKEILMCIKRSFGNVLTVSDAEIYEAQMAIGKKGIYVEPTAACSLAGALKFFKKGKPDNYNVILPLTGTGMLS</sequence>
<comment type="cofactor">
    <cofactor evidence="1">
        <name>pyridoxal 5'-phosphate</name>
        <dbReference type="ChEBI" id="CHEBI:597326"/>
    </cofactor>
</comment>
<dbReference type="InterPro" id="IPR000634">
    <property type="entry name" value="Ser/Thr_deHydtase_PyrdxlP-BS"/>
</dbReference>
<comment type="caution">
    <text evidence="5">The sequence shown here is derived from an EMBL/GenBank/DDBJ whole genome shotgun (WGS) entry which is preliminary data.</text>
</comment>
<evidence type="ECO:0000256" key="3">
    <source>
        <dbReference type="ARBA" id="ARBA00023239"/>
    </source>
</evidence>
<keyword evidence="2" id="KW-0663">Pyridoxal phosphate</keyword>
<dbReference type="EC" id="4.2.3.1" evidence="5"/>